<evidence type="ECO:0000313" key="3">
    <source>
        <dbReference type="Proteomes" id="UP001367508"/>
    </source>
</evidence>
<sequence>MIYFILAYVLNQYSRFLHPDFNLIELPYSFSICILLCLDLFAYICYFFKLRWTINAITSESVATKTAALKCHILGLAEHRIRKKQFKFCPLILKIVKNAFFRGNGGGAIM</sequence>
<keyword evidence="1" id="KW-0472">Membrane</keyword>
<keyword evidence="1" id="KW-1133">Transmembrane helix</keyword>
<dbReference type="Proteomes" id="UP001367508">
    <property type="component" value="Unassembled WGS sequence"/>
</dbReference>
<protein>
    <submittedName>
        <fullName evidence="2">Uncharacterized protein</fullName>
    </submittedName>
</protein>
<accession>A0AAN9R5W9</accession>
<dbReference type="AlphaFoldDB" id="A0AAN9R5W9"/>
<evidence type="ECO:0000256" key="1">
    <source>
        <dbReference type="SAM" id="Phobius"/>
    </source>
</evidence>
<keyword evidence="3" id="KW-1185">Reference proteome</keyword>
<name>A0AAN9R5W9_CANGL</name>
<dbReference type="EMBL" id="JAYMYQ010000001">
    <property type="protein sequence ID" value="KAK7363545.1"/>
    <property type="molecule type" value="Genomic_DNA"/>
</dbReference>
<evidence type="ECO:0000313" key="2">
    <source>
        <dbReference type="EMBL" id="KAK7363545.1"/>
    </source>
</evidence>
<comment type="caution">
    <text evidence="2">The sequence shown here is derived from an EMBL/GenBank/DDBJ whole genome shotgun (WGS) entry which is preliminary data.</text>
</comment>
<feature type="transmembrane region" description="Helical" evidence="1">
    <location>
        <begin position="28"/>
        <end position="48"/>
    </location>
</feature>
<organism evidence="2 3">
    <name type="scientific">Canavalia gladiata</name>
    <name type="common">Sword bean</name>
    <name type="synonym">Dolichos gladiatus</name>
    <dbReference type="NCBI Taxonomy" id="3824"/>
    <lineage>
        <taxon>Eukaryota</taxon>
        <taxon>Viridiplantae</taxon>
        <taxon>Streptophyta</taxon>
        <taxon>Embryophyta</taxon>
        <taxon>Tracheophyta</taxon>
        <taxon>Spermatophyta</taxon>
        <taxon>Magnoliopsida</taxon>
        <taxon>eudicotyledons</taxon>
        <taxon>Gunneridae</taxon>
        <taxon>Pentapetalae</taxon>
        <taxon>rosids</taxon>
        <taxon>fabids</taxon>
        <taxon>Fabales</taxon>
        <taxon>Fabaceae</taxon>
        <taxon>Papilionoideae</taxon>
        <taxon>50 kb inversion clade</taxon>
        <taxon>NPAAA clade</taxon>
        <taxon>indigoferoid/millettioid clade</taxon>
        <taxon>Phaseoleae</taxon>
        <taxon>Canavalia</taxon>
    </lineage>
</organism>
<reference evidence="2 3" key="1">
    <citation type="submission" date="2024-01" db="EMBL/GenBank/DDBJ databases">
        <title>The genomes of 5 underutilized Papilionoideae crops provide insights into root nodulation and disease resistanc.</title>
        <authorList>
            <person name="Jiang F."/>
        </authorList>
    </citation>
    <scope>NUCLEOTIDE SEQUENCE [LARGE SCALE GENOMIC DNA]</scope>
    <source>
        <strain evidence="2">LVBAO_FW01</strain>
        <tissue evidence="2">Leaves</tissue>
    </source>
</reference>
<keyword evidence="1" id="KW-0812">Transmembrane</keyword>
<proteinExistence type="predicted"/>
<gene>
    <name evidence="2" type="ORF">VNO77_05691</name>
</gene>